<comment type="caution">
    <text evidence="2">The sequence shown here is derived from an EMBL/GenBank/DDBJ whole genome shotgun (WGS) entry which is preliminary data.</text>
</comment>
<dbReference type="InterPro" id="IPR036291">
    <property type="entry name" value="NAD(P)-bd_dom_sf"/>
</dbReference>
<organism evidence="2 3">
    <name type="scientific">Thalassotalea profundi</name>
    <dbReference type="NCBI Taxonomy" id="2036687"/>
    <lineage>
        <taxon>Bacteria</taxon>
        <taxon>Pseudomonadati</taxon>
        <taxon>Pseudomonadota</taxon>
        <taxon>Gammaproteobacteria</taxon>
        <taxon>Alteromonadales</taxon>
        <taxon>Colwelliaceae</taxon>
        <taxon>Thalassotalea</taxon>
    </lineage>
</organism>
<reference evidence="3" key="1">
    <citation type="journal article" date="2019" name="Int. J. Syst. Evol. Microbiol.">
        <title>The Global Catalogue of Microorganisms (GCM) 10K type strain sequencing project: providing services to taxonomists for standard genome sequencing and annotation.</title>
        <authorList>
            <consortium name="The Broad Institute Genomics Platform"/>
            <consortium name="The Broad Institute Genome Sequencing Center for Infectious Disease"/>
            <person name="Wu L."/>
            <person name="Ma J."/>
        </authorList>
    </citation>
    <scope>NUCLEOTIDE SEQUENCE [LARGE SCALE GENOMIC DNA]</scope>
    <source>
        <strain evidence="3">CGMCC 1.15922</strain>
    </source>
</reference>
<dbReference type="Gene3D" id="3.40.50.720">
    <property type="entry name" value="NAD(P)-binding Rossmann-like Domain"/>
    <property type="match status" value="1"/>
</dbReference>
<dbReference type="InterPro" id="IPR028939">
    <property type="entry name" value="P5C_Rdtase_cat_N"/>
</dbReference>
<evidence type="ECO:0000259" key="1">
    <source>
        <dbReference type="Pfam" id="PF03807"/>
    </source>
</evidence>
<dbReference type="PANTHER" id="PTHR48079:SF6">
    <property type="entry name" value="NAD(P)-BINDING DOMAIN-CONTAINING PROTEIN-RELATED"/>
    <property type="match status" value="1"/>
</dbReference>
<name>A0ABQ3IYX9_9GAMM</name>
<dbReference type="PANTHER" id="PTHR48079">
    <property type="entry name" value="PROTEIN YEEZ"/>
    <property type="match status" value="1"/>
</dbReference>
<accession>A0ABQ3IYX9</accession>
<dbReference type="RefSeq" id="WP_189378545.1">
    <property type="nucleotide sequence ID" value="NZ_BNAH01000009.1"/>
</dbReference>
<protein>
    <submittedName>
        <fullName evidence="2">NAD(P)-dependent oxidoreductase</fullName>
    </submittedName>
</protein>
<dbReference type="Proteomes" id="UP000626370">
    <property type="component" value="Unassembled WGS sequence"/>
</dbReference>
<gene>
    <name evidence="2" type="primary">yeeZ</name>
    <name evidence="2" type="ORF">GCM10011501_24500</name>
</gene>
<evidence type="ECO:0000313" key="2">
    <source>
        <dbReference type="EMBL" id="GHE94089.1"/>
    </source>
</evidence>
<keyword evidence="3" id="KW-1185">Reference proteome</keyword>
<dbReference type="InterPro" id="IPR051783">
    <property type="entry name" value="NAD(P)-dependent_oxidoreduct"/>
</dbReference>
<dbReference type="SUPFAM" id="SSF51735">
    <property type="entry name" value="NAD(P)-binding Rossmann-fold domains"/>
    <property type="match status" value="1"/>
</dbReference>
<evidence type="ECO:0000313" key="3">
    <source>
        <dbReference type="Proteomes" id="UP000626370"/>
    </source>
</evidence>
<proteinExistence type="predicted"/>
<feature type="domain" description="Pyrroline-5-carboxylate reductase catalytic N-terminal" evidence="1">
    <location>
        <begin position="7"/>
        <end position="44"/>
    </location>
</feature>
<dbReference type="Pfam" id="PF03807">
    <property type="entry name" value="F420_oxidored"/>
    <property type="match status" value="1"/>
</dbReference>
<sequence length="274" mass="29828">MNINKSVGIIGCGWLGQALASQLLQNNYYVVGTATSLERLAQISSLGAISEQLTLPLELADKNSYQCFDCQSLIIAITPQLRSGKVDYPKKIAQVVAKAQQGKVKQIILINSTAIYGGLKGDVTETSPLDLSQPKVETLLEAENIIFNSGIHAVSLRVAGLVGPNRLPGNFFKPGLSLKEPNAYVNLIHQADIVSCITHLIANVEITGVYNVASAMKVSKLEFYHKAALSLGKTPPEFETPNTMPTNKGKFVVSNKIRQVLPFQFKYDDLQAWL</sequence>
<dbReference type="EMBL" id="BNAH01000009">
    <property type="protein sequence ID" value="GHE94089.1"/>
    <property type="molecule type" value="Genomic_DNA"/>
</dbReference>